<accession>A0A3N2D7V5</accession>
<feature type="chain" id="PRO_5017937164" evidence="1">
    <location>
        <begin position="27"/>
        <end position="174"/>
    </location>
</feature>
<keyword evidence="3" id="KW-1185">Reference proteome</keyword>
<dbReference type="Proteomes" id="UP000275356">
    <property type="component" value="Unassembled WGS sequence"/>
</dbReference>
<dbReference type="RefSeq" id="WP_123738117.1">
    <property type="nucleotide sequence ID" value="NZ_RKHQ01000001.1"/>
</dbReference>
<dbReference type="OrthoDB" id="9925128at2"/>
<proteinExistence type="predicted"/>
<feature type="signal peptide" evidence="1">
    <location>
        <begin position="1"/>
        <end position="26"/>
    </location>
</feature>
<evidence type="ECO:0000313" key="3">
    <source>
        <dbReference type="Proteomes" id="UP000275356"/>
    </source>
</evidence>
<comment type="caution">
    <text evidence="2">The sequence shown here is derived from an EMBL/GenBank/DDBJ whole genome shotgun (WGS) entry which is preliminary data.</text>
</comment>
<organism evidence="2 3">
    <name type="scientific">Salana multivorans</name>
    <dbReference type="NCBI Taxonomy" id="120377"/>
    <lineage>
        <taxon>Bacteria</taxon>
        <taxon>Bacillati</taxon>
        <taxon>Actinomycetota</taxon>
        <taxon>Actinomycetes</taxon>
        <taxon>Micrococcales</taxon>
        <taxon>Beutenbergiaceae</taxon>
        <taxon>Salana</taxon>
    </lineage>
</organism>
<keyword evidence="1" id="KW-0732">Signal</keyword>
<sequence length="174" mass="17476">MHRRRAVLGALLLGLLLTGCVRPSDAGHAASPAAGTTTAGTAATADATAAFDVDHLGLAFLLPDGFVATDDGGFDFSAERADPVASVTIVAGEIPDGEYPARDGETVSTRTIDGVEVVVEGSAMAGLPGGIAANMLLARNGERSFSLIMSCEEADLAAAWSVLMDSLDLTAGAG</sequence>
<dbReference type="EMBL" id="RKHQ01000001">
    <property type="protein sequence ID" value="ROR95860.1"/>
    <property type="molecule type" value="Genomic_DNA"/>
</dbReference>
<reference evidence="2 3" key="1">
    <citation type="submission" date="2018-11" db="EMBL/GenBank/DDBJ databases">
        <title>Sequencing the genomes of 1000 actinobacteria strains.</title>
        <authorList>
            <person name="Klenk H.-P."/>
        </authorList>
    </citation>
    <scope>NUCLEOTIDE SEQUENCE [LARGE SCALE GENOMIC DNA]</scope>
    <source>
        <strain evidence="2 3">DSM 13521</strain>
    </source>
</reference>
<evidence type="ECO:0000313" key="2">
    <source>
        <dbReference type="EMBL" id="ROR95860.1"/>
    </source>
</evidence>
<evidence type="ECO:0000256" key="1">
    <source>
        <dbReference type="SAM" id="SignalP"/>
    </source>
</evidence>
<gene>
    <name evidence="2" type="ORF">EDD28_0423</name>
</gene>
<name>A0A3N2D7V5_9MICO</name>
<protein>
    <submittedName>
        <fullName evidence="2">Uncharacterized protein</fullName>
    </submittedName>
</protein>
<dbReference type="PROSITE" id="PS51257">
    <property type="entry name" value="PROKAR_LIPOPROTEIN"/>
    <property type="match status" value="1"/>
</dbReference>
<dbReference type="AlphaFoldDB" id="A0A3N2D7V5"/>